<evidence type="ECO:0000313" key="3">
    <source>
        <dbReference type="EMBL" id="KAJ3995804.1"/>
    </source>
</evidence>
<dbReference type="Proteomes" id="UP001163828">
    <property type="component" value="Unassembled WGS sequence"/>
</dbReference>
<evidence type="ECO:0000313" key="4">
    <source>
        <dbReference type="Proteomes" id="UP001163828"/>
    </source>
</evidence>
<feature type="region of interest" description="Disordered" evidence="1">
    <location>
        <begin position="306"/>
        <end position="329"/>
    </location>
</feature>
<keyword evidence="4" id="KW-1185">Reference proteome</keyword>
<comment type="caution">
    <text evidence="3">The sequence shown here is derived from an EMBL/GenBank/DDBJ whole genome shotgun (WGS) entry which is preliminary data.</text>
</comment>
<reference evidence="3" key="1">
    <citation type="submission" date="2022-08" db="EMBL/GenBank/DDBJ databases">
        <authorList>
            <consortium name="DOE Joint Genome Institute"/>
            <person name="Min B."/>
            <person name="Riley R."/>
            <person name="Sierra-Patev S."/>
            <person name="Naranjo-Ortiz M."/>
            <person name="Looney B."/>
            <person name="Konkel Z."/>
            <person name="Slot J.C."/>
            <person name="Sakamoto Y."/>
            <person name="Steenwyk J.L."/>
            <person name="Rokas A."/>
            <person name="Carro J."/>
            <person name="Camarero S."/>
            <person name="Ferreira P."/>
            <person name="Molpeceres G."/>
            <person name="Ruiz-Duenas F.J."/>
            <person name="Serrano A."/>
            <person name="Henrissat B."/>
            <person name="Drula E."/>
            <person name="Hughes K.W."/>
            <person name="Mata J.L."/>
            <person name="Ishikawa N.K."/>
            <person name="Vargas-Isla R."/>
            <person name="Ushijima S."/>
            <person name="Smith C.A."/>
            <person name="Ahrendt S."/>
            <person name="Andreopoulos W."/>
            <person name="He G."/>
            <person name="Labutti K."/>
            <person name="Lipzen A."/>
            <person name="Ng V."/>
            <person name="Sandor L."/>
            <person name="Barry K."/>
            <person name="Martinez A.T."/>
            <person name="Xiao Y."/>
            <person name="Gibbons J.G."/>
            <person name="Terashima K."/>
            <person name="Hibbett D.S."/>
            <person name="Grigoriev I.V."/>
        </authorList>
    </citation>
    <scope>NUCLEOTIDE SEQUENCE</scope>
    <source>
        <strain evidence="3">TFB10827</strain>
    </source>
</reference>
<feature type="chain" id="PRO_5047247016" description="Nucleotidylyl transferase" evidence="2">
    <location>
        <begin position="19"/>
        <end position="350"/>
    </location>
</feature>
<proteinExistence type="predicted"/>
<organism evidence="3 4">
    <name type="scientific">Lentinula boryana</name>
    <dbReference type="NCBI Taxonomy" id="40481"/>
    <lineage>
        <taxon>Eukaryota</taxon>
        <taxon>Fungi</taxon>
        <taxon>Dikarya</taxon>
        <taxon>Basidiomycota</taxon>
        <taxon>Agaricomycotina</taxon>
        <taxon>Agaricomycetes</taxon>
        <taxon>Agaricomycetidae</taxon>
        <taxon>Agaricales</taxon>
        <taxon>Marasmiineae</taxon>
        <taxon>Omphalotaceae</taxon>
        <taxon>Lentinula</taxon>
    </lineage>
</organism>
<feature type="signal peptide" evidence="2">
    <location>
        <begin position="1"/>
        <end position="18"/>
    </location>
</feature>
<dbReference type="SUPFAM" id="SSF52374">
    <property type="entry name" value="Nucleotidylyl transferase"/>
    <property type="match status" value="1"/>
</dbReference>
<dbReference type="Gene3D" id="3.40.50.620">
    <property type="entry name" value="HUPs"/>
    <property type="match status" value="1"/>
</dbReference>
<name>A0ABQ8QBB3_9AGAR</name>
<accession>A0ABQ8QBB3</accession>
<evidence type="ECO:0000256" key="2">
    <source>
        <dbReference type="SAM" id="SignalP"/>
    </source>
</evidence>
<dbReference type="InterPro" id="IPR014729">
    <property type="entry name" value="Rossmann-like_a/b/a_fold"/>
</dbReference>
<sequence>MTCHWRHDIFNMSTVLHSFRLLSLKGLAFRMSSTPSSSFITSSLQHLGSVDHPIEIIWTSHPLWPVPSSRAQRKLNISVLDSSFNPPTVAHFALANTPRPRHEDSSDDYDGKLLLLSVRNADKQLKPGDATYTQRIEMMIRLAEDLRDADGHGNGSNDNVAVAIIDEPTFVGKSRLLQIFLKERLRSISSSLTPEVDLTFILGFDTLERLFALKYYESSEDKMFKALRGFFSQSDGDGSCVACARRNTSSYPHTSKPPPNSASETNSLSQTISNFLASSALPSSCISIIDIGEDVWSVSSSDVREDVGKESGVTEKSSGEGGFSKGGRRQWREMVPEHVRRYIIEHDLYK</sequence>
<evidence type="ECO:0008006" key="5">
    <source>
        <dbReference type="Google" id="ProtNLM"/>
    </source>
</evidence>
<dbReference type="PANTHER" id="PTHR31285">
    <property type="entry name" value="NICOTINAMIDE MONONUCLEOTIDE ADENYLYLTRANSFERASE"/>
    <property type="match status" value="1"/>
</dbReference>
<protein>
    <recommendedName>
        <fullName evidence="5">Nucleotidylyl transferase</fullName>
    </recommendedName>
</protein>
<evidence type="ECO:0000256" key="1">
    <source>
        <dbReference type="SAM" id="MobiDB-lite"/>
    </source>
</evidence>
<keyword evidence="2" id="KW-0732">Signal</keyword>
<dbReference type="EMBL" id="MU790638">
    <property type="protein sequence ID" value="KAJ3995804.1"/>
    <property type="molecule type" value="Genomic_DNA"/>
</dbReference>
<dbReference type="PANTHER" id="PTHR31285:SF0">
    <property type="entry name" value="NICOTINAMIDE MONONUCLEOTIDE ADENYLYLTRANSFERASE"/>
    <property type="match status" value="1"/>
</dbReference>
<gene>
    <name evidence="3" type="ORF">F5050DRAFT_1764374</name>
</gene>